<evidence type="ECO:0000256" key="1">
    <source>
        <dbReference type="ARBA" id="ARBA00004141"/>
    </source>
</evidence>
<evidence type="ECO:0000256" key="5">
    <source>
        <dbReference type="ARBA" id="ARBA00023136"/>
    </source>
</evidence>
<evidence type="ECO:0000256" key="6">
    <source>
        <dbReference type="SAM" id="Phobius"/>
    </source>
</evidence>
<dbReference type="InterPro" id="IPR003339">
    <property type="entry name" value="ABC/ECF_trnsptr_transmembrane"/>
</dbReference>
<evidence type="ECO:0000256" key="2">
    <source>
        <dbReference type="ARBA" id="ARBA00022475"/>
    </source>
</evidence>
<evidence type="ECO:0000313" key="8">
    <source>
        <dbReference type="Proteomes" id="UP001519289"/>
    </source>
</evidence>
<dbReference type="RefSeq" id="WP_209465102.1">
    <property type="nucleotide sequence ID" value="NZ_JAGGLG010000002.1"/>
</dbReference>
<dbReference type="PANTHER" id="PTHR34857">
    <property type="entry name" value="SLL0384 PROTEIN"/>
    <property type="match status" value="1"/>
</dbReference>
<dbReference type="Pfam" id="PF02361">
    <property type="entry name" value="CbiQ"/>
    <property type="match status" value="1"/>
</dbReference>
<sequence>MSFQGVTIGQYFPGTSLLHRLDPRVKITGVLILSVAIFLPKAWPGYLAAILFTLSLIALGRVPIRLILRGMRPILIFLLITAAFNLFLTPGEPLFRLGPLTATREGLVLVGVTTTRLLLLVTVASLLTLTTSPIRLTDGLERMLRPLRPIGVPAHELALMMTIALRFIPTLAEEADRIMRAQQARGASFATGSLMARVRSLVPVLVPLFVASFRRADELATAMEARGYRGGEGRTRMQELAFAARDGVALAVLVGFLALLLGLRLTGKG</sequence>
<evidence type="ECO:0000313" key="7">
    <source>
        <dbReference type="EMBL" id="MBP2016946.1"/>
    </source>
</evidence>
<feature type="transmembrane region" description="Helical" evidence="6">
    <location>
        <begin position="107"/>
        <end position="129"/>
    </location>
</feature>
<name>A0ABS4JN44_9FIRM</name>
<keyword evidence="3 6" id="KW-0812">Transmembrane</keyword>
<comment type="subcellular location">
    <subcellularLocation>
        <location evidence="1">Membrane</location>
        <topology evidence="1">Multi-pass membrane protein</topology>
    </subcellularLocation>
</comment>
<keyword evidence="5 6" id="KW-0472">Membrane</keyword>
<keyword evidence="8" id="KW-1185">Reference proteome</keyword>
<feature type="transmembrane region" description="Helical" evidence="6">
    <location>
        <begin position="74"/>
        <end position="95"/>
    </location>
</feature>
<protein>
    <submittedName>
        <fullName evidence="7">Energy-coupling factor transport system permease protein</fullName>
    </submittedName>
</protein>
<evidence type="ECO:0000256" key="3">
    <source>
        <dbReference type="ARBA" id="ARBA00022692"/>
    </source>
</evidence>
<reference evidence="7 8" key="1">
    <citation type="submission" date="2021-03" db="EMBL/GenBank/DDBJ databases">
        <title>Genomic Encyclopedia of Type Strains, Phase IV (KMG-IV): sequencing the most valuable type-strain genomes for metagenomic binning, comparative biology and taxonomic classification.</title>
        <authorList>
            <person name="Goeker M."/>
        </authorList>
    </citation>
    <scope>NUCLEOTIDE SEQUENCE [LARGE SCALE GENOMIC DNA]</scope>
    <source>
        <strain evidence="7 8">DSM 27138</strain>
    </source>
</reference>
<dbReference type="Proteomes" id="UP001519289">
    <property type="component" value="Unassembled WGS sequence"/>
</dbReference>
<keyword evidence="4 6" id="KW-1133">Transmembrane helix</keyword>
<feature type="transmembrane region" description="Helical" evidence="6">
    <location>
        <begin position="247"/>
        <end position="266"/>
    </location>
</feature>
<accession>A0ABS4JN44</accession>
<feature type="transmembrane region" description="Helical" evidence="6">
    <location>
        <begin position="45"/>
        <end position="62"/>
    </location>
</feature>
<dbReference type="EMBL" id="JAGGLG010000002">
    <property type="protein sequence ID" value="MBP2016946.1"/>
    <property type="molecule type" value="Genomic_DNA"/>
</dbReference>
<gene>
    <name evidence="7" type="ORF">J2Z79_000320</name>
</gene>
<dbReference type="PANTHER" id="PTHR34857:SF2">
    <property type="entry name" value="SLL0384 PROTEIN"/>
    <property type="match status" value="1"/>
</dbReference>
<keyword evidence="2" id="KW-1003">Cell membrane</keyword>
<comment type="caution">
    <text evidence="7">The sequence shown here is derived from an EMBL/GenBank/DDBJ whole genome shotgun (WGS) entry which is preliminary data.</text>
</comment>
<proteinExistence type="predicted"/>
<organism evidence="7 8">
    <name type="scientific">Symbiobacterium terraclitae</name>
    <dbReference type="NCBI Taxonomy" id="557451"/>
    <lineage>
        <taxon>Bacteria</taxon>
        <taxon>Bacillati</taxon>
        <taxon>Bacillota</taxon>
        <taxon>Clostridia</taxon>
        <taxon>Eubacteriales</taxon>
        <taxon>Symbiobacteriaceae</taxon>
        <taxon>Symbiobacterium</taxon>
    </lineage>
</organism>
<evidence type="ECO:0000256" key="4">
    <source>
        <dbReference type="ARBA" id="ARBA00022989"/>
    </source>
</evidence>
<dbReference type="InterPro" id="IPR051611">
    <property type="entry name" value="ECF_transporter_component"/>
</dbReference>
<dbReference type="CDD" id="cd16914">
    <property type="entry name" value="EcfT"/>
    <property type="match status" value="1"/>
</dbReference>